<dbReference type="PATRIC" id="fig|1300345.3.peg.458"/>
<dbReference type="AlphaFoldDB" id="A0A0A2WK87"/>
<organism evidence="1 2">
    <name type="scientific">Lysobacter dokdonensis DS-58</name>
    <dbReference type="NCBI Taxonomy" id="1300345"/>
    <lineage>
        <taxon>Bacteria</taxon>
        <taxon>Pseudomonadati</taxon>
        <taxon>Pseudomonadota</taxon>
        <taxon>Gammaproteobacteria</taxon>
        <taxon>Lysobacterales</taxon>
        <taxon>Lysobacteraceae</taxon>
        <taxon>Noviluteimonas</taxon>
    </lineage>
</organism>
<reference evidence="1 2" key="1">
    <citation type="submission" date="2014-09" db="EMBL/GenBank/DDBJ databases">
        <title>Genome sequences of Lysobacter dokdonensis DS-58.</title>
        <authorList>
            <person name="Kim J.F."/>
            <person name="Kwak M.-J."/>
        </authorList>
    </citation>
    <scope>NUCLEOTIDE SEQUENCE [LARGE SCALE GENOMIC DNA]</scope>
    <source>
        <strain evidence="1 2">DS-58</strain>
    </source>
</reference>
<dbReference type="EMBL" id="JRKJ01000002">
    <property type="protein sequence ID" value="KGQ20606.1"/>
    <property type="molecule type" value="Genomic_DNA"/>
</dbReference>
<protein>
    <submittedName>
        <fullName evidence="1">Uncharacterized protein</fullName>
    </submittedName>
</protein>
<evidence type="ECO:0000313" key="2">
    <source>
        <dbReference type="Proteomes" id="UP000030518"/>
    </source>
</evidence>
<keyword evidence="2" id="KW-1185">Reference proteome</keyword>
<evidence type="ECO:0000313" key="1">
    <source>
        <dbReference type="EMBL" id="KGQ20606.1"/>
    </source>
</evidence>
<name>A0A0A2WK87_9GAMM</name>
<comment type="caution">
    <text evidence="1">The sequence shown here is derived from an EMBL/GenBank/DDBJ whole genome shotgun (WGS) entry which is preliminary data.</text>
</comment>
<sequence length="43" mass="4817">MTPTTFCFSTDVTLWFDDGELFHGHFLSVSGGREAPEYAQMMG</sequence>
<gene>
    <name evidence="1" type="ORF">LF41_1143</name>
</gene>
<accession>A0A0A2WK87</accession>
<proteinExistence type="predicted"/>
<dbReference type="Proteomes" id="UP000030518">
    <property type="component" value="Unassembled WGS sequence"/>
</dbReference>